<gene>
    <name evidence="1" type="ORF">DIU31_021680</name>
    <name evidence="2" type="ORF">J3L21_05790</name>
</gene>
<reference evidence="1 3" key="1">
    <citation type="submission" date="2019-08" db="EMBL/GenBank/DDBJ databases">
        <title>Comparative genome analysis confer to the adaptation heavy metal polluted environment.</title>
        <authorList>
            <person name="Li Y."/>
        </authorList>
    </citation>
    <scope>NUCLEOTIDE SEQUENCE [LARGE SCALE GENOMIC DNA]</scope>
    <source>
        <strain evidence="1 3">P2</strain>
    </source>
</reference>
<reference evidence="2 4" key="2">
    <citation type="submission" date="2021-03" db="EMBL/GenBank/DDBJ databases">
        <title>Mucilaginibacter strains isolated from gold and copper mining confer multi heavy-metal resistance.</title>
        <authorList>
            <person name="Li Y."/>
        </authorList>
    </citation>
    <scope>NUCLEOTIDE SEQUENCE [LARGE SCALE GENOMIC DNA]</scope>
    <source>
        <strain evidence="2 4">P2-4</strain>
    </source>
</reference>
<name>A0AAE6MK98_9SPHI</name>
<evidence type="ECO:0000313" key="3">
    <source>
        <dbReference type="Proteomes" id="UP000250557"/>
    </source>
</evidence>
<dbReference type="EMBL" id="CP071880">
    <property type="protein sequence ID" value="QTE51483.1"/>
    <property type="molecule type" value="Genomic_DNA"/>
</dbReference>
<proteinExistence type="predicted"/>
<evidence type="ECO:0000313" key="1">
    <source>
        <dbReference type="EMBL" id="QEM05992.1"/>
    </source>
</evidence>
<evidence type="ECO:0000313" key="4">
    <source>
        <dbReference type="Proteomes" id="UP000663940"/>
    </source>
</evidence>
<dbReference type="AlphaFoldDB" id="A0AAE6MK98"/>
<evidence type="ECO:0000313" key="2">
    <source>
        <dbReference type="EMBL" id="QTE51483.1"/>
    </source>
</evidence>
<dbReference type="RefSeq" id="WP_112657497.1">
    <property type="nucleotide sequence ID" value="NZ_CP043451.1"/>
</dbReference>
<organism evidence="1 3">
    <name type="scientific">Mucilaginibacter rubeus</name>
    <dbReference type="NCBI Taxonomy" id="2027860"/>
    <lineage>
        <taxon>Bacteria</taxon>
        <taxon>Pseudomonadati</taxon>
        <taxon>Bacteroidota</taxon>
        <taxon>Sphingobacteriia</taxon>
        <taxon>Sphingobacteriales</taxon>
        <taxon>Sphingobacteriaceae</taxon>
        <taxon>Mucilaginibacter</taxon>
    </lineage>
</organism>
<sequence length="62" mass="6852">MANEFGNNKNLSSDIKEKPLLVENSQKVVGQKFEEDADVQFLPEGGTFRTGLKSLVLLKLSV</sequence>
<dbReference type="Proteomes" id="UP000250557">
    <property type="component" value="Chromosome"/>
</dbReference>
<dbReference type="EMBL" id="CP043451">
    <property type="protein sequence ID" value="QEM05992.1"/>
    <property type="molecule type" value="Genomic_DNA"/>
</dbReference>
<protein>
    <submittedName>
        <fullName evidence="1">Uncharacterized protein</fullName>
    </submittedName>
</protein>
<dbReference type="Proteomes" id="UP000663940">
    <property type="component" value="Chromosome"/>
</dbReference>
<keyword evidence="4" id="KW-1185">Reference proteome</keyword>
<accession>A0AAE6MK98</accession>